<comment type="similarity">
    <text evidence="1">Belongs to the WXG100 family.</text>
</comment>
<accession>A0A178LR49</accession>
<comment type="caution">
    <text evidence="2">The sequence shown here is derived from an EMBL/GenBank/DDBJ whole genome shotgun (WGS) entry which is preliminary data.</text>
</comment>
<dbReference type="Gene3D" id="1.10.287.1060">
    <property type="entry name" value="ESAT-6-like"/>
    <property type="match status" value="1"/>
</dbReference>
<dbReference type="EMBL" id="LWCS01000043">
    <property type="protein sequence ID" value="OAN34504.1"/>
    <property type="molecule type" value="Genomic_DNA"/>
</dbReference>
<dbReference type="STRING" id="912594.AWC12_06440"/>
<evidence type="ECO:0000256" key="1">
    <source>
        <dbReference type="RuleBase" id="RU362001"/>
    </source>
</evidence>
<dbReference type="AlphaFoldDB" id="A0A178LR49"/>
<dbReference type="SUPFAM" id="SSF140453">
    <property type="entry name" value="EsxAB dimer-like"/>
    <property type="match status" value="1"/>
</dbReference>
<evidence type="ECO:0000313" key="3">
    <source>
        <dbReference type="Proteomes" id="UP000078396"/>
    </source>
</evidence>
<dbReference type="Pfam" id="PF06013">
    <property type="entry name" value="WXG100"/>
    <property type="match status" value="1"/>
</dbReference>
<dbReference type="InterPro" id="IPR036689">
    <property type="entry name" value="ESAT-6-like_sf"/>
</dbReference>
<dbReference type="NCBIfam" id="TIGR03930">
    <property type="entry name" value="WXG100_ESAT6"/>
    <property type="match status" value="1"/>
</dbReference>
<sequence length="98" mass="10953">MTETLSYDFGEIEYTVRQEIHSTSARFNAALEDLRAQIAPLQATWTREAADAYRVEQARWEQSAAALNEILVSLGNAVRDGSDDVADTDRRAANAWGY</sequence>
<dbReference type="OrthoDB" id="3387628at2"/>
<protein>
    <recommendedName>
        <fullName evidence="1">ESAT-6-like protein</fullName>
    </recommendedName>
</protein>
<evidence type="ECO:0000313" key="2">
    <source>
        <dbReference type="EMBL" id="OAN34504.1"/>
    </source>
</evidence>
<dbReference type="eggNOG" id="COG4842">
    <property type="taxonomic scope" value="Bacteria"/>
</dbReference>
<organism evidence="2 3">
    <name type="scientific">Mycolicibacterium iranicum</name>
    <name type="common">Mycobacterium iranicum</name>
    <dbReference type="NCBI Taxonomy" id="912594"/>
    <lineage>
        <taxon>Bacteria</taxon>
        <taxon>Bacillati</taxon>
        <taxon>Actinomycetota</taxon>
        <taxon>Actinomycetes</taxon>
        <taxon>Mycobacteriales</taxon>
        <taxon>Mycobacteriaceae</taxon>
        <taxon>Mycolicibacterium</taxon>
    </lineage>
</organism>
<gene>
    <name evidence="2" type="ORF">A4X20_07350</name>
</gene>
<dbReference type="RefSeq" id="WP_064283773.1">
    <property type="nucleotide sequence ID" value="NZ_LWCS01000043.1"/>
</dbReference>
<dbReference type="Proteomes" id="UP000078396">
    <property type="component" value="Unassembled WGS sequence"/>
</dbReference>
<name>A0A178LR49_MYCIR</name>
<proteinExistence type="inferred from homology"/>
<reference evidence="2 3" key="1">
    <citation type="submission" date="2016-04" db="EMBL/GenBank/DDBJ databases">
        <title>Draft Genome Sequences of Staphylococcus capitis Strain H36, S. capitis Strain H65, S. cohnii Strain H62, S. hominis Strain H69, Mycobacterium iranicum Strain H39, Plantibacter sp. Strain H53, Pseudomonas oryzihabitans Strain H72, and Microbacterium sp. Strain H83, isolated from residential settings.</title>
        <authorList>
            <person name="Lymperopoulou D."/>
            <person name="Adams R.I."/>
            <person name="Lindow S."/>
            <person name="Coil D.A."/>
            <person name="Jospin G."/>
            <person name="Eisen J.A."/>
        </authorList>
    </citation>
    <scope>NUCLEOTIDE SEQUENCE [LARGE SCALE GENOMIC DNA]</scope>
    <source>
        <strain evidence="2 3">H39</strain>
    </source>
</reference>
<dbReference type="InterPro" id="IPR010310">
    <property type="entry name" value="T7SS_ESAT-6-like"/>
</dbReference>